<dbReference type="Proteomes" id="UP001055013">
    <property type="component" value="Unassembled WGS sequence"/>
</dbReference>
<keyword evidence="2" id="KW-1185">Reference proteome</keyword>
<name>A0ACB5R3A3_9BURK</name>
<reference evidence="1" key="1">
    <citation type="submission" date="2021-09" db="EMBL/GenBank/DDBJ databases">
        <title>Isolation and characterization of 3-chlorobenzoate degrading bacteria from soils in Shizuoka.</title>
        <authorList>
            <person name="Ifat A."/>
            <person name="Ogawa N."/>
            <person name="Kimbara K."/>
            <person name="Moriuchi R."/>
            <person name="Dohra H."/>
            <person name="Shintani M."/>
        </authorList>
    </citation>
    <scope>NUCLEOTIDE SEQUENCE</scope>
    <source>
        <strain evidence="1">19CS2-2</strain>
    </source>
</reference>
<protein>
    <submittedName>
        <fullName evidence="1">Uncharacterized protein</fullName>
    </submittedName>
</protein>
<evidence type="ECO:0000313" key="1">
    <source>
        <dbReference type="EMBL" id="GJH21748.1"/>
    </source>
</evidence>
<evidence type="ECO:0000313" key="2">
    <source>
        <dbReference type="Proteomes" id="UP001055013"/>
    </source>
</evidence>
<organism evidence="1 2">
    <name type="scientific">Caballeronia novacaledonica</name>
    <dbReference type="NCBI Taxonomy" id="1544861"/>
    <lineage>
        <taxon>Bacteria</taxon>
        <taxon>Pseudomonadati</taxon>
        <taxon>Pseudomonadota</taxon>
        <taxon>Betaproteobacteria</taxon>
        <taxon>Burkholderiales</taxon>
        <taxon>Burkholderiaceae</taxon>
        <taxon>Caballeronia</taxon>
    </lineage>
</organism>
<accession>A0ACB5R3A3</accession>
<sequence length="102" mass="10930">MALERLDQSALQLAVHQAGANWTPGVPSVSELLEVEKQLRLGATAPGGEEELRQREQAAAANRGATMLTAQAAPATFDLRNVDGRNFITSINDQGSCRPDCR</sequence>
<comment type="caution">
    <text evidence="1">The sequence shown here is derived from an EMBL/GenBank/DDBJ whole genome shotgun (WGS) entry which is preliminary data.</text>
</comment>
<proteinExistence type="predicted"/>
<dbReference type="EMBL" id="BPUR01000031">
    <property type="protein sequence ID" value="GJH21748.1"/>
    <property type="molecule type" value="Genomic_DNA"/>
</dbReference>
<gene>
    <name evidence="1" type="ORF">CBA19CS22_34420</name>
</gene>